<keyword evidence="12" id="KW-0233">DNA recombination</keyword>
<dbReference type="InterPro" id="IPR044876">
    <property type="entry name" value="HRDC_dom_sf"/>
</dbReference>
<keyword evidence="8 20" id="KW-0347">Helicase</keyword>
<dbReference type="Pfam" id="PF00271">
    <property type="entry name" value="Helicase_C"/>
    <property type="match status" value="1"/>
</dbReference>
<name>A0ABW5CC30_9PROT</name>
<reference evidence="21" key="1">
    <citation type="journal article" date="2019" name="Int. J. Syst. Evol. Microbiol.">
        <title>The Global Catalogue of Microorganisms (GCM) 10K type strain sequencing project: providing services to taxonomists for standard genome sequencing and annotation.</title>
        <authorList>
            <consortium name="The Broad Institute Genomics Platform"/>
            <consortium name="The Broad Institute Genome Sequencing Center for Infectious Disease"/>
            <person name="Wu L."/>
            <person name="Ma J."/>
        </authorList>
    </citation>
    <scope>NUCLEOTIDE SEQUENCE [LARGE SCALE GENOMIC DNA]</scope>
    <source>
        <strain evidence="21">KCTC 15012</strain>
    </source>
</reference>
<dbReference type="Pfam" id="PF09382">
    <property type="entry name" value="RQC"/>
    <property type="match status" value="1"/>
</dbReference>
<dbReference type="GO" id="GO:0004386">
    <property type="term" value="F:helicase activity"/>
    <property type="evidence" value="ECO:0007669"/>
    <property type="project" value="UniProtKB-KW"/>
</dbReference>
<dbReference type="PANTHER" id="PTHR13710:SF105">
    <property type="entry name" value="ATP-DEPENDENT DNA HELICASE Q1"/>
    <property type="match status" value="1"/>
</dbReference>
<dbReference type="SMART" id="SM00487">
    <property type="entry name" value="DEXDc"/>
    <property type="match status" value="1"/>
</dbReference>
<dbReference type="PROSITE" id="PS51194">
    <property type="entry name" value="HELICASE_CTER"/>
    <property type="match status" value="1"/>
</dbReference>
<dbReference type="InterPro" id="IPR001650">
    <property type="entry name" value="Helicase_C-like"/>
</dbReference>
<keyword evidence="5" id="KW-0547">Nucleotide-binding</keyword>
<keyword evidence="13" id="KW-0234">DNA repair</keyword>
<dbReference type="SMART" id="SM00490">
    <property type="entry name" value="HELICc"/>
    <property type="match status" value="1"/>
</dbReference>
<keyword evidence="7" id="KW-0378">Hydrolase</keyword>
<evidence type="ECO:0000256" key="16">
    <source>
        <dbReference type="NCBIfam" id="TIGR01389"/>
    </source>
</evidence>
<dbReference type="InterPro" id="IPR036388">
    <property type="entry name" value="WH-like_DNA-bd_sf"/>
</dbReference>
<keyword evidence="11" id="KW-0238">DNA-binding</keyword>
<evidence type="ECO:0000259" key="17">
    <source>
        <dbReference type="PROSITE" id="PS50967"/>
    </source>
</evidence>
<evidence type="ECO:0000256" key="8">
    <source>
        <dbReference type="ARBA" id="ARBA00022806"/>
    </source>
</evidence>
<dbReference type="SUPFAM" id="SSF46785">
    <property type="entry name" value="Winged helix' DNA-binding domain"/>
    <property type="match status" value="1"/>
</dbReference>
<evidence type="ECO:0000256" key="15">
    <source>
        <dbReference type="ARBA" id="ARBA00034617"/>
    </source>
</evidence>
<comment type="similarity">
    <text evidence="3">Belongs to the helicase family. RecQ subfamily.</text>
</comment>
<dbReference type="InterPro" id="IPR011545">
    <property type="entry name" value="DEAD/DEAH_box_helicase_dom"/>
</dbReference>
<evidence type="ECO:0000313" key="20">
    <source>
        <dbReference type="EMBL" id="MFD2233665.1"/>
    </source>
</evidence>
<comment type="cofactor">
    <cofactor evidence="1">
        <name>Mg(2+)</name>
        <dbReference type="ChEBI" id="CHEBI:18420"/>
    </cofactor>
</comment>
<evidence type="ECO:0000256" key="13">
    <source>
        <dbReference type="ARBA" id="ARBA00023204"/>
    </source>
</evidence>
<dbReference type="EMBL" id="JBHUIY010000011">
    <property type="protein sequence ID" value="MFD2233665.1"/>
    <property type="molecule type" value="Genomic_DNA"/>
</dbReference>
<dbReference type="Pfam" id="PF16124">
    <property type="entry name" value="RecQ_Zn_bind"/>
    <property type="match status" value="1"/>
</dbReference>
<dbReference type="Gene3D" id="3.40.50.300">
    <property type="entry name" value="P-loop containing nucleotide triphosphate hydrolases"/>
    <property type="match status" value="2"/>
</dbReference>
<evidence type="ECO:0000256" key="6">
    <source>
        <dbReference type="ARBA" id="ARBA00022763"/>
    </source>
</evidence>
<evidence type="ECO:0000256" key="2">
    <source>
        <dbReference type="ARBA" id="ARBA00001947"/>
    </source>
</evidence>
<dbReference type="SUPFAM" id="SSF52540">
    <property type="entry name" value="P-loop containing nucleoside triphosphate hydrolases"/>
    <property type="match status" value="1"/>
</dbReference>
<gene>
    <name evidence="20" type="primary">recQ</name>
    <name evidence="20" type="ORF">ACFSNB_07605</name>
</gene>
<evidence type="ECO:0000256" key="11">
    <source>
        <dbReference type="ARBA" id="ARBA00023125"/>
    </source>
</evidence>
<dbReference type="InterPro" id="IPR004589">
    <property type="entry name" value="DNA_helicase_ATP-dep_RecQ"/>
</dbReference>
<evidence type="ECO:0000256" key="4">
    <source>
        <dbReference type="ARBA" id="ARBA00022723"/>
    </source>
</evidence>
<evidence type="ECO:0000256" key="7">
    <source>
        <dbReference type="ARBA" id="ARBA00022801"/>
    </source>
</evidence>
<dbReference type="Gene3D" id="1.10.150.80">
    <property type="entry name" value="HRDC domain"/>
    <property type="match status" value="1"/>
</dbReference>
<evidence type="ECO:0000256" key="9">
    <source>
        <dbReference type="ARBA" id="ARBA00022833"/>
    </source>
</evidence>
<dbReference type="InterPro" id="IPR006293">
    <property type="entry name" value="DNA_helicase_ATP-dep_RecQ_bac"/>
</dbReference>
<evidence type="ECO:0000313" key="21">
    <source>
        <dbReference type="Proteomes" id="UP001597296"/>
    </source>
</evidence>
<feature type="domain" description="Helicase ATP-binding" evidence="18">
    <location>
        <begin position="35"/>
        <end position="203"/>
    </location>
</feature>
<comment type="cofactor">
    <cofactor evidence="2">
        <name>Zn(2+)</name>
        <dbReference type="ChEBI" id="CHEBI:29105"/>
    </cofactor>
</comment>
<dbReference type="Pfam" id="PF00570">
    <property type="entry name" value="HRDC"/>
    <property type="match status" value="1"/>
</dbReference>
<dbReference type="PROSITE" id="PS51192">
    <property type="entry name" value="HELICASE_ATP_BIND_1"/>
    <property type="match status" value="1"/>
</dbReference>
<evidence type="ECO:0000256" key="14">
    <source>
        <dbReference type="ARBA" id="ARBA00023235"/>
    </source>
</evidence>
<dbReference type="SMART" id="SM00341">
    <property type="entry name" value="HRDC"/>
    <property type="match status" value="1"/>
</dbReference>
<evidence type="ECO:0000256" key="5">
    <source>
        <dbReference type="ARBA" id="ARBA00022741"/>
    </source>
</evidence>
<dbReference type="PROSITE" id="PS50967">
    <property type="entry name" value="HRDC"/>
    <property type="match status" value="1"/>
</dbReference>
<dbReference type="InterPro" id="IPR032284">
    <property type="entry name" value="RecQ_Zn-bd"/>
</dbReference>
<dbReference type="Pfam" id="PF00270">
    <property type="entry name" value="DEAD"/>
    <property type="match status" value="1"/>
</dbReference>
<keyword evidence="14" id="KW-0413">Isomerase</keyword>
<dbReference type="NCBIfam" id="TIGR01389">
    <property type="entry name" value="recQ"/>
    <property type="match status" value="1"/>
</dbReference>
<dbReference type="InterPro" id="IPR002121">
    <property type="entry name" value="HRDC_dom"/>
</dbReference>
<dbReference type="PANTHER" id="PTHR13710">
    <property type="entry name" value="DNA HELICASE RECQ FAMILY MEMBER"/>
    <property type="match status" value="1"/>
</dbReference>
<proteinExistence type="inferred from homology"/>
<organism evidence="20 21">
    <name type="scientific">Phaeospirillum tilakii</name>
    <dbReference type="NCBI Taxonomy" id="741673"/>
    <lineage>
        <taxon>Bacteria</taxon>
        <taxon>Pseudomonadati</taxon>
        <taxon>Pseudomonadota</taxon>
        <taxon>Alphaproteobacteria</taxon>
        <taxon>Rhodospirillales</taxon>
        <taxon>Rhodospirillaceae</taxon>
        <taxon>Phaeospirillum</taxon>
    </lineage>
</organism>
<protein>
    <recommendedName>
        <fullName evidence="16">DNA helicase RecQ</fullName>
        <ecNumber evidence="16">5.6.2.4</ecNumber>
    </recommendedName>
</protein>
<dbReference type="InterPro" id="IPR014001">
    <property type="entry name" value="Helicase_ATP-bd"/>
</dbReference>
<evidence type="ECO:0000256" key="1">
    <source>
        <dbReference type="ARBA" id="ARBA00001946"/>
    </source>
</evidence>
<comment type="caution">
    <text evidence="20">The sequence shown here is derived from an EMBL/GenBank/DDBJ whole genome shotgun (WGS) entry which is preliminary data.</text>
</comment>
<dbReference type="Gene3D" id="1.10.10.10">
    <property type="entry name" value="Winged helix-like DNA-binding domain superfamily/Winged helix DNA-binding domain"/>
    <property type="match status" value="1"/>
</dbReference>
<evidence type="ECO:0000256" key="10">
    <source>
        <dbReference type="ARBA" id="ARBA00022840"/>
    </source>
</evidence>
<keyword evidence="10" id="KW-0067">ATP-binding</keyword>
<evidence type="ECO:0000259" key="19">
    <source>
        <dbReference type="PROSITE" id="PS51194"/>
    </source>
</evidence>
<sequence>MMEGAAGAVDLEPARRLLRSVFGFDAFRARQEEIVAAILAGRDVLAILPTGSGKSLCYQLPALLNGGLTVVVSPLIALMRDQVAQLDALGIPAASLNSSTSPDEGRRIRRALADGALRLLYVAPERLVRPDTIDLLRRSGLRTLAVDEAHCVSQWGHDFRPEYLALREVCDQLDGVQIVAFTATADAATRADIAQRLFAAPPTLFIAGFDRPNLHLAMRPKGGGLKPMVDFVLAHAGDSGVIYCGTRARTEEVAELLVSRGVAALAYHAGLDQATRSERQDRFLQEDGVVMVATVAFGMGIDKPDVRFVGHTDMPKSIEAYYQEIGRAGRDGLPADTLTLYGFDDLRLRRGQIESSQASDEQKRVEHRRLDALLALCEAPRCRRQTLLAYFGETRTEPCGHCDLCQTGVAVYDGTVDAQKLMSAILRTGQRFATEHLVNILVGTETDAVRQWNHQSLPTFGVGADRTREQWRSIVRQIYAAGLIVPDMVEWGRWSLTPVGREVLHGRARVELRATALTPQTGRKRAAAPPPAAAANADPTLLAALKALRSRLAAEEKVPAYVVFPDRTLIEMAAHRPASLAALGEIHGVGERKLARFGQAFLEVIREQK</sequence>
<evidence type="ECO:0000259" key="18">
    <source>
        <dbReference type="PROSITE" id="PS51192"/>
    </source>
</evidence>
<feature type="domain" description="Helicase C-terminal" evidence="19">
    <location>
        <begin position="224"/>
        <end position="371"/>
    </location>
</feature>
<dbReference type="InterPro" id="IPR010997">
    <property type="entry name" value="HRDC-like_sf"/>
</dbReference>
<dbReference type="InterPro" id="IPR027417">
    <property type="entry name" value="P-loop_NTPase"/>
</dbReference>
<evidence type="ECO:0000256" key="12">
    <source>
        <dbReference type="ARBA" id="ARBA00023172"/>
    </source>
</evidence>
<dbReference type="CDD" id="cd18794">
    <property type="entry name" value="SF2_C_RecQ"/>
    <property type="match status" value="1"/>
</dbReference>
<dbReference type="NCBIfam" id="TIGR00614">
    <property type="entry name" value="recQ_fam"/>
    <property type="match status" value="1"/>
</dbReference>
<dbReference type="InterPro" id="IPR036390">
    <property type="entry name" value="WH_DNA-bd_sf"/>
</dbReference>
<dbReference type="EC" id="5.6.2.4" evidence="16"/>
<dbReference type="SMART" id="SM00956">
    <property type="entry name" value="RQC"/>
    <property type="match status" value="1"/>
</dbReference>
<keyword evidence="4" id="KW-0479">Metal-binding</keyword>
<dbReference type="InterPro" id="IPR018982">
    <property type="entry name" value="RQC_domain"/>
</dbReference>
<feature type="domain" description="HRDC" evidence="17">
    <location>
        <begin position="535"/>
        <end position="609"/>
    </location>
</feature>
<dbReference type="Proteomes" id="UP001597296">
    <property type="component" value="Unassembled WGS sequence"/>
</dbReference>
<evidence type="ECO:0000256" key="3">
    <source>
        <dbReference type="ARBA" id="ARBA00005446"/>
    </source>
</evidence>
<keyword evidence="9" id="KW-0862">Zinc</keyword>
<dbReference type="CDD" id="cd17920">
    <property type="entry name" value="DEXHc_RecQ"/>
    <property type="match status" value="1"/>
</dbReference>
<dbReference type="SUPFAM" id="SSF47819">
    <property type="entry name" value="HRDC-like"/>
    <property type="match status" value="1"/>
</dbReference>
<accession>A0ABW5CC30</accession>
<keyword evidence="6" id="KW-0227">DNA damage</keyword>
<keyword evidence="21" id="KW-1185">Reference proteome</keyword>
<dbReference type="RefSeq" id="WP_377315510.1">
    <property type="nucleotide sequence ID" value="NZ_JBHUIY010000011.1"/>
</dbReference>
<comment type="catalytic activity">
    <reaction evidence="15">
        <text>Couples ATP hydrolysis with the unwinding of duplex DNA by translocating in the 3'-5' direction.</text>
        <dbReference type="EC" id="5.6.2.4"/>
    </reaction>
</comment>